<dbReference type="PANTHER" id="PTHR30036:SF1">
    <property type="entry name" value="D-XYLOSE-BINDING PERIPLASMIC PROTEIN"/>
    <property type="match status" value="1"/>
</dbReference>
<dbReference type="InterPro" id="IPR028082">
    <property type="entry name" value="Peripla_BP_I"/>
</dbReference>
<dbReference type="Proteomes" id="UP000307808">
    <property type="component" value="Unassembled WGS sequence"/>
</dbReference>
<reference evidence="5 6" key="1">
    <citation type="submission" date="2019-04" db="EMBL/GenBank/DDBJ databases">
        <authorList>
            <person name="Dong K."/>
        </authorList>
    </citation>
    <scope>NUCLEOTIDE SEQUENCE [LARGE SCALE GENOMIC DNA]</scope>
    <source>
        <strain evidence="6">dk3543</strain>
    </source>
</reference>
<evidence type="ECO:0000256" key="2">
    <source>
        <dbReference type="ARBA" id="ARBA00022729"/>
    </source>
</evidence>
<dbReference type="Gene3D" id="3.40.50.2300">
    <property type="match status" value="2"/>
</dbReference>
<dbReference type="EMBL" id="SZPY01000001">
    <property type="protein sequence ID" value="TKI64763.1"/>
    <property type="molecule type" value="Genomic_DNA"/>
</dbReference>
<dbReference type="RefSeq" id="WP_137065217.1">
    <property type="nucleotide sequence ID" value="NZ_SZPY01000001.1"/>
</dbReference>
<dbReference type="PROSITE" id="PS51257">
    <property type="entry name" value="PROKAR_LIPOPROTEIN"/>
    <property type="match status" value="1"/>
</dbReference>
<dbReference type="PANTHER" id="PTHR30036">
    <property type="entry name" value="D-XYLOSE-BINDING PERIPLASMIC PROTEIN"/>
    <property type="match status" value="1"/>
</dbReference>
<feature type="signal peptide" evidence="3">
    <location>
        <begin position="1"/>
        <end position="19"/>
    </location>
</feature>
<dbReference type="InterPro" id="IPR050555">
    <property type="entry name" value="Bact_Solute-Bind_Prot2"/>
</dbReference>
<gene>
    <name evidence="5" type="ORF">FC770_06520</name>
</gene>
<evidence type="ECO:0000259" key="4">
    <source>
        <dbReference type="Pfam" id="PF13407"/>
    </source>
</evidence>
<proteinExistence type="predicted"/>
<evidence type="ECO:0000313" key="5">
    <source>
        <dbReference type="EMBL" id="TKI64763.1"/>
    </source>
</evidence>
<dbReference type="GO" id="GO:0030288">
    <property type="term" value="C:outer membrane-bounded periplasmic space"/>
    <property type="evidence" value="ECO:0007669"/>
    <property type="project" value="TreeGrafter"/>
</dbReference>
<evidence type="ECO:0000256" key="1">
    <source>
        <dbReference type="ARBA" id="ARBA00004196"/>
    </source>
</evidence>
<keyword evidence="2 3" id="KW-0732">Signal</keyword>
<accession>A0A4V5TKR5</accession>
<dbReference type="SUPFAM" id="SSF53822">
    <property type="entry name" value="Periplasmic binding protein-like I"/>
    <property type="match status" value="1"/>
</dbReference>
<organism evidence="5 6">
    <name type="scientific">Nocardioides jishulii</name>
    <dbReference type="NCBI Taxonomy" id="2575440"/>
    <lineage>
        <taxon>Bacteria</taxon>
        <taxon>Bacillati</taxon>
        <taxon>Actinomycetota</taxon>
        <taxon>Actinomycetes</taxon>
        <taxon>Propionibacteriales</taxon>
        <taxon>Nocardioidaceae</taxon>
        <taxon>Nocardioides</taxon>
    </lineage>
</organism>
<evidence type="ECO:0000313" key="6">
    <source>
        <dbReference type="Proteomes" id="UP000307808"/>
    </source>
</evidence>
<name>A0A4V5TKR5_9ACTN</name>
<dbReference type="GO" id="GO:0030246">
    <property type="term" value="F:carbohydrate binding"/>
    <property type="evidence" value="ECO:0007669"/>
    <property type="project" value="TreeGrafter"/>
</dbReference>
<comment type="caution">
    <text evidence="5">The sequence shown here is derived from an EMBL/GenBank/DDBJ whole genome shotgun (WGS) entry which is preliminary data.</text>
</comment>
<comment type="subcellular location">
    <subcellularLocation>
        <location evidence="1">Cell envelope</location>
    </subcellularLocation>
</comment>
<dbReference type="OrthoDB" id="9773673at2"/>
<protein>
    <submittedName>
        <fullName evidence="5">Substrate-binding domain-containing protein</fullName>
    </submittedName>
</protein>
<feature type="chain" id="PRO_5039210897" evidence="3">
    <location>
        <begin position="20"/>
        <end position="343"/>
    </location>
</feature>
<evidence type="ECO:0000256" key="3">
    <source>
        <dbReference type="SAM" id="SignalP"/>
    </source>
</evidence>
<keyword evidence="6" id="KW-1185">Reference proteome</keyword>
<sequence length="343" mass="36760">MGNKLWLRFLLAAACAMCAVGLTGCVKPDKAVVALLLASSQASRWTEIDEPVFSQHVEDACQGCDYVSYNADRDADRQAEQFREALDDGADVIVLNAVDSEAAGQLVEEAGDVPVVAYDRFLPGADYFVSADPAVIGRMMAQGIVDAKGRRSRVLMVNGAAGDANAAAIREAALGVFKRHRVKVLAQASPDTWSADAAKKFVLDQKGRIGRVDGILAGNDTQAAGVVEALSELKVRGKNYPFVTGQDAELSAVERVIAGTQGLTVYKQIKTMAQRAADLAIDLMLDEEPEDTTEYDGVPALLVEPVVVTRDTVAQTVLRDGVYTLDQLCPKNLLKSCEELALR</sequence>
<dbReference type="Pfam" id="PF13407">
    <property type="entry name" value="Peripla_BP_4"/>
    <property type="match status" value="1"/>
</dbReference>
<dbReference type="AlphaFoldDB" id="A0A4V5TKR5"/>
<feature type="domain" description="Periplasmic binding protein" evidence="4">
    <location>
        <begin position="43"/>
        <end position="284"/>
    </location>
</feature>
<dbReference type="InterPro" id="IPR025997">
    <property type="entry name" value="SBP_2_dom"/>
</dbReference>